<evidence type="ECO:0000313" key="3">
    <source>
        <dbReference type="EMBL" id="APG63026.1"/>
    </source>
</evidence>
<dbReference type="Gene3D" id="2.40.10.10">
    <property type="entry name" value="Trypsin-like serine proteases"/>
    <property type="match status" value="2"/>
</dbReference>
<evidence type="ECO:0008006" key="5">
    <source>
        <dbReference type="Google" id="ProtNLM"/>
    </source>
</evidence>
<dbReference type="Pfam" id="PF13365">
    <property type="entry name" value="Trypsin_2"/>
    <property type="match status" value="1"/>
</dbReference>
<dbReference type="PRINTS" id="PR00834">
    <property type="entry name" value="PROTEASES2C"/>
</dbReference>
<dbReference type="OrthoDB" id="9766361at2"/>
<keyword evidence="4" id="KW-1185">Reference proteome</keyword>
<dbReference type="Proteomes" id="UP000242561">
    <property type="component" value="Chromosome"/>
</dbReference>
<feature type="chain" id="PRO_5012273033" description="Trypsin-like peptidase domain-containing protein" evidence="2">
    <location>
        <begin position="24"/>
        <end position="520"/>
    </location>
</feature>
<keyword evidence="1" id="KW-1133">Transmembrane helix</keyword>
<dbReference type="InterPro" id="IPR043504">
    <property type="entry name" value="Peptidase_S1_PA_chymotrypsin"/>
</dbReference>
<dbReference type="InterPro" id="IPR001940">
    <property type="entry name" value="Peptidase_S1C"/>
</dbReference>
<dbReference type="GO" id="GO:0006508">
    <property type="term" value="P:proteolysis"/>
    <property type="evidence" value="ECO:0007669"/>
    <property type="project" value="InterPro"/>
</dbReference>
<dbReference type="KEGG" id="sphl:LPB140_09760"/>
<keyword evidence="1" id="KW-0812">Transmembrane</keyword>
<dbReference type="PANTHER" id="PTHR43019">
    <property type="entry name" value="SERINE ENDOPROTEASE DEGS"/>
    <property type="match status" value="1"/>
</dbReference>
<dbReference type="InterPro" id="IPR009003">
    <property type="entry name" value="Peptidase_S1_PA"/>
</dbReference>
<feature type="transmembrane region" description="Helical" evidence="1">
    <location>
        <begin position="326"/>
        <end position="346"/>
    </location>
</feature>
<evidence type="ECO:0000256" key="1">
    <source>
        <dbReference type="SAM" id="Phobius"/>
    </source>
</evidence>
<feature type="transmembrane region" description="Helical" evidence="1">
    <location>
        <begin position="297"/>
        <end position="319"/>
    </location>
</feature>
<dbReference type="GO" id="GO:0004252">
    <property type="term" value="F:serine-type endopeptidase activity"/>
    <property type="evidence" value="ECO:0007669"/>
    <property type="project" value="InterPro"/>
</dbReference>
<sequence length="520" mass="56053">MAKLIQIICLYTALFFHIGAAQAESQDISAASRSVVRVVLVANDNGRVSYVGHGSGVAISPNLVITNAHVVEALQYDPNIVMGVVPSEGKQSYAATVIAIDPSKDLALVKISQGRLTAATIYSGPLTDGSDVFAIGYPGTVDNAQGLDFNDLIRPQAAVKTRGSYSQGRSAKMFETILHTAPIGGGNSGGPLVDNCGRVIGINSFSSVSNGNDAEFFFAISMRELTNFLRKAKITLPTVNSMCRSVSELTAAEKEREAAEQAKMIAAEQAKMEAAGTAKSQMRRKAELDILSERENIMALSGLLILIALAGFGGSYILFQKGKREHAIIAIGIGAILILAAIYFFMNRPGFNEIENRMAEMAKQDKQLIGADNQGDDTSKENDKAPKEGVKICILQPERSRLTVSNGADVSFDWKSGGCINGRTQYAANGSIWTRSFVPNQDSSLSVISFDASKNNYKIERYLLGMEAMDTARTARQRYDVKSCTNDAASLDKITQMNNAIKEVLPSEPNELLNFKCSDK</sequence>
<dbReference type="EMBL" id="CP018154">
    <property type="protein sequence ID" value="APG63026.1"/>
    <property type="molecule type" value="Genomic_DNA"/>
</dbReference>
<evidence type="ECO:0000313" key="4">
    <source>
        <dbReference type="Proteomes" id="UP000242561"/>
    </source>
</evidence>
<keyword evidence="1" id="KW-0472">Membrane</keyword>
<protein>
    <recommendedName>
        <fullName evidence="5">Trypsin-like peptidase domain-containing protein</fullName>
    </recommendedName>
</protein>
<accession>A0A1L3JD19</accession>
<keyword evidence="2" id="KW-0732">Signal</keyword>
<reference evidence="3 4" key="1">
    <citation type="submission" date="2016-11" db="EMBL/GenBank/DDBJ databases">
        <title>Sphingorhabdus sp. LPB0140, isolated from marine environment.</title>
        <authorList>
            <person name="Kim E."/>
            <person name="Yi H."/>
        </authorList>
    </citation>
    <scope>NUCLEOTIDE SEQUENCE [LARGE SCALE GENOMIC DNA]</scope>
    <source>
        <strain evidence="3 4">LPB0140</strain>
    </source>
</reference>
<name>A0A1L3JD19_9SPHN</name>
<dbReference type="AlphaFoldDB" id="A0A1L3JD19"/>
<organism evidence="3 4">
    <name type="scientific">Sphingorhabdus lutea</name>
    <dbReference type="NCBI Taxonomy" id="1913578"/>
    <lineage>
        <taxon>Bacteria</taxon>
        <taxon>Pseudomonadati</taxon>
        <taxon>Pseudomonadota</taxon>
        <taxon>Alphaproteobacteria</taxon>
        <taxon>Sphingomonadales</taxon>
        <taxon>Sphingomonadaceae</taxon>
        <taxon>Sphingorhabdus</taxon>
    </lineage>
</organism>
<dbReference type="SUPFAM" id="SSF50494">
    <property type="entry name" value="Trypsin-like serine proteases"/>
    <property type="match status" value="1"/>
</dbReference>
<dbReference type="RefSeq" id="WP_072559678.1">
    <property type="nucleotide sequence ID" value="NZ_CP018154.1"/>
</dbReference>
<evidence type="ECO:0000256" key="2">
    <source>
        <dbReference type="SAM" id="SignalP"/>
    </source>
</evidence>
<feature type="signal peptide" evidence="2">
    <location>
        <begin position="1"/>
        <end position="23"/>
    </location>
</feature>
<gene>
    <name evidence="3" type="ORF">LPB140_09760</name>
</gene>
<dbReference type="PANTHER" id="PTHR43019:SF23">
    <property type="entry name" value="PROTEASE DO-LIKE 5, CHLOROPLASTIC"/>
    <property type="match status" value="1"/>
</dbReference>
<dbReference type="STRING" id="1913578.LPB140_09760"/>
<proteinExistence type="predicted"/>